<evidence type="ECO:0000313" key="2">
    <source>
        <dbReference type="Proteomes" id="UP001148662"/>
    </source>
</evidence>
<protein>
    <submittedName>
        <fullName evidence="1">Uncharacterized protein</fullName>
    </submittedName>
</protein>
<reference evidence="1" key="1">
    <citation type="submission" date="2022-07" db="EMBL/GenBank/DDBJ databases">
        <title>Genome Sequence of Phlebia brevispora.</title>
        <authorList>
            <person name="Buettner E."/>
        </authorList>
    </citation>
    <scope>NUCLEOTIDE SEQUENCE</scope>
    <source>
        <strain evidence="1">MPL23</strain>
    </source>
</reference>
<dbReference type="Proteomes" id="UP001148662">
    <property type="component" value="Unassembled WGS sequence"/>
</dbReference>
<dbReference type="EMBL" id="JANHOG010000009">
    <property type="protein sequence ID" value="KAJ3559788.1"/>
    <property type="molecule type" value="Genomic_DNA"/>
</dbReference>
<proteinExistence type="predicted"/>
<name>A0ACC1TF88_9APHY</name>
<keyword evidence="2" id="KW-1185">Reference proteome</keyword>
<organism evidence="1 2">
    <name type="scientific">Phlebia brevispora</name>
    <dbReference type="NCBI Taxonomy" id="194682"/>
    <lineage>
        <taxon>Eukaryota</taxon>
        <taxon>Fungi</taxon>
        <taxon>Dikarya</taxon>
        <taxon>Basidiomycota</taxon>
        <taxon>Agaricomycotina</taxon>
        <taxon>Agaricomycetes</taxon>
        <taxon>Polyporales</taxon>
        <taxon>Meruliaceae</taxon>
        <taxon>Phlebia</taxon>
    </lineage>
</organism>
<accession>A0ACC1TF88</accession>
<comment type="caution">
    <text evidence="1">The sequence shown here is derived from an EMBL/GenBank/DDBJ whole genome shotgun (WGS) entry which is preliminary data.</text>
</comment>
<sequence>MLAMLWSAVGLLTVVVDRTWAQASYPHVYPGMPSGDFSPQWQNYFQVTEALPNVSFPLNRNWAGNIPVDRPGHPNNTLFFWAFEKENGSLTAAAGERSDEPWGIWLNGGPGSSSMVGLLFENGPIHIRNDYSVFSNNFSWHQLADYIWVDQPVGTGWSTAEANAFVNDEDQMAEDFFGFLSNLVKVFPSLSTRPFYLTGESYAGTYIPYITKGYFGMSNPPVKLTKIAMGDGSIGSIFEFELMPVLTVIETYPQLIGYDPDVYTYFKEQSHLCGYDLNLTYPQNGHFPTLNPPGLSGSGALSMERARKKTLIKQALKVDAHIARRDLSRQQRDWAGSIPELTKRREQWKRDLSGRANGTIDSTYGCDLYFEMIDYALNYSFPWMGHDYTGFDVYDIPDALDPEAPMDASVFSECIDDTTRAAMHAPTSKDWAESINYEFGGPNGNDPSVEPMAFLTDLATNATAQGVGVLIYSGNDDSLVSHRSSEVVIQNTTFGGIQGFTRKPSTPWLDDNGQFAGIVHQERNWTFVLVADAGHLVPQQQPGRAFVMAREFILGSNQTGLVTNSSGVASVVGGESPSLTAEVLSGQSGIYIGTGTTQSTYTFPSATIAAWESFIATGPTGGSTSCVRASAYRALRTLAPSHVRTFARSHAHTPTLAFVRPQAQLNLTSHLIVMFADIAEIEKSNRWHDRKLQVIRTSESSFRIEVPRDWRLWTGWLPRRWKSYSEEWEEWEERWDLASGRDFEQAAAFPELKPNEDVFHVGLPSYTRNQRGWYHIKPWTPSSPSPPIACQGGQAATEADVPPELFDTVLSPMITITEDIREWTRRGTIEMTVRELGWLSLVCRHWAGILRPRIFSAITLRSRNDVDTLLSFTRNPRSDISKYIQFVYLSQPLTQYPYVPWTHTVSVRDIRDLKGDHIIVQMTLNGPLPAGKTTKGISEMLPRYIPCSFRGIRRLKLCNLHFKKVGDLVHIPRELPSLELMFCEDVTWDPSFDEMPKTTPFLGGMPRVERIDYDVRRCTDNGVAGWFLILLPPRWRDRLEQSDAHTICRIASALVQHIDPTEFPHHKVHAARDADYQWFNASSTLDSRRTISMLITSSIRVYYTQHVARQARRVRAIVVDLDARALFNVPPSLAHTDWKAIDRHAATLQSLQTFLICCQYRRDVLLFHKEVVMPQMPNLRYSPKLKYALHMWLESSDTRHTLVSCTDNKISHIVGACAVGYGAFTACVMLNSRHKRYAHAVFRSIEAAFAPADCALTSPLFVGLQGGETRIRYLLNVHQDCLINCSLITSASGRLTAAKHLASFLLTLADVIRFDRTRCGATAAAISSVQPHNAYSIESIWERSASELATAENLICDGLTLQQGCEFVSQLLISRGALDSALDSYFSGTSTQRSRGRLLHSQTHFEVRRNPKPRRMRKDSDPGPVLVHLATPASLDLQCRDDPVDHTLQDAGPSATSHFCLLNARSLKWTIGPPLRMSGMTVLMPLLAKLPTRSCQRNTSVSVCTVLGGRKWRGICAVVDKRDAEDVQLRRSSRWYQLSPPLVDTRSALEMLHSEQLERLERLDGTWGIFTASVWQTRIRQALLDKRRVRLAHMNPEGVPSFVPDSVPALNCNLAHLSAASSHNTSSSKSTGSPLYYSISVVQAFPPTARDLSSLFCIYGWERAFQTVSTYMFRKVIERVMIRTCGVRGCNQKEVVAFGTILSFIVVVHSVFGYCHLSPQHKESDHRLHRAHPLASVHSSAQCPFCHYHTQIKADMAYYGYLRTSQTSESTFSIQAPDKWRLWSGWTSSKGMIKNHLWVGRELSWTEGLDPMDVEGFDDTTAFPALKPNAEVFHVGVPTYSRKQRGWYHVKPWPVSTPVAPSANDFDAATGSDVPVELLEKMLRYVDLNIQWAGHAVQMNKRDIGWASLVCSRWADILRPRIFKTITLRNRGDVITLSSFVIHPLSHVAKYIEDIMILQSLTQYPYQPWTHTLSTIHRPNFPKRWTSLVLSGPLPTGSFTKGVCEMLPRSVPWQFSGIAYLQLSCLHFQKAGDLLRLPRDLPSLQFVDCRNVTWDNSPSDEMPPMSSYLSTSQVNGRYYPGIRYTLRRCTDNLAAVWFATLLAPRRRDSLEERDAYQICQIASALVQNLDVAQSPDCEVKADRQADALMFHVQGDGGATVLTPYVTVSFTQQAAREARRVRSIKIETRGAVSQVVKHSNWGAVDALAAALPFLEIHIITSGPNPRKDMLYFHQEVVIKKMPNFLNSTRCKYIVEEGAGGHSRSRTLVSCTEDKVRNIKLPLRRFRFLRPGIWVQFLPREADQARRVQTIMINFEDIPVSELLDNMQWSPIDGLAKVFDRGVIMRQMPNFAQSPRLKYGLRAAAGYIPISFGDNRARVFGGTLNCLVSVLAHFDIDTPTGMNAYFKAGACGAAKRSIRSKPIVIKISSALSRRRPLLICVLSHSPNISSSKLTGSPSRTSATVAQALPPTARDLPPASMLVACLTENLNCKYFVRPARKLWFDGRTAVAYRTLKCPERQQGRSTLRRIHHINAFGVALCNCSCCTPRRSHLLHDGAVGFRDCSQLLAAFSPRCKCDVETMKPRRLAIILCRLEAVAWDDAIWFARRSLLSAQAPLDLGPVSRILSYLEKSSFPTALCAYLSSTDCIAEDGASRCYYRTQPLHSCRLRSAVSDNVRRAGVVFADRV</sequence>
<gene>
    <name evidence="1" type="ORF">NM688_g126</name>
</gene>
<evidence type="ECO:0000313" key="1">
    <source>
        <dbReference type="EMBL" id="KAJ3559788.1"/>
    </source>
</evidence>